<dbReference type="PANTHER" id="PTHR34835:SF34">
    <property type="entry name" value="OS08G0555500 PROTEIN"/>
    <property type="match status" value="1"/>
</dbReference>
<dbReference type="OMA" id="MSYWNEM"/>
<dbReference type="PANTHER" id="PTHR34835">
    <property type="entry name" value="OS07G0283600 PROTEIN-RELATED"/>
    <property type="match status" value="1"/>
</dbReference>
<dbReference type="GO" id="GO:0008234">
    <property type="term" value="F:cysteine-type peptidase activity"/>
    <property type="evidence" value="ECO:0007669"/>
    <property type="project" value="InterPro"/>
</dbReference>
<reference evidence="6" key="2">
    <citation type="submission" date="2015-06" db="UniProtKB">
        <authorList>
            <consortium name="EnsemblPlants"/>
        </authorList>
    </citation>
    <scope>IDENTIFICATION</scope>
</reference>
<keyword evidence="2" id="KW-0645">Protease</keyword>
<evidence type="ECO:0000256" key="2">
    <source>
        <dbReference type="ARBA" id="ARBA00022670"/>
    </source>
</evidence>
<comment type="similarity">
    <text evidence="1">Belongs to the peptidase C48 family.</text>
</comment>
<dbReference type="InterPro" id="IPR038765">
    <property type="entry name" value="Papain-like_cys_pep_sf"/>
</dbReference>
<feature type="compositionally biased region" description="Polar residues" evidence="4">
    <location>
        <begin position="379"/>
        <end position="396"/>
    </location>
</feature>
<dbReference type="Gene3D" id="3.40.395.10">
    <property type="entry name" value="Adenoviral Proteinase, Chain A"/>
    <property type="match status" value="1"/>
</dbReference>
<dbReference type="InterPro" id="IPR003653">
    <property type="entry name" value="Peptidase_C48_C"/>
</dbReference>
<dbReference type="HOGENOM" id="CLU_009900_0_0_1"/>
<evidence type="ECO:0000256" key="1">
    <source>
        <dbReference type="ARBA" id="ARBA00005234"/>
    </source>
</evidence>
<feature type="domain" description="Ubiquitin-like protease family profile" evidence="5">
    <location>
        <begin position="482"/>
        <end position="572"/>
    </location>
</feature>
<accession>A0A0E0QM90</accession>
<dbReference type="Pfam" id="PF02902">
    <property type="entry name" value="Peptidase_C48"/>
    <property type="match status" value="1"/>
</dbReference>
<dbReference type="SUPFAM" id="SSF54001">
    <property type="entry name" value="Cysteine proteinases"/>
    <property type="match status" value="1"/>
</dbReference>
<protein>
    <recommendedName>
        <fullName evidence="5">Ubiquitin-like protease family profile domain-containing protein</fullName>
    </recommendedName>
</protein>
<name>A0A0E0QM90_ORYRU</name>
<sequence>MADQDGNARDEGPPQVPQQAHVSFALKMSSMTIACSIPKFVSLVQNFDSCQKEAIERIGFGGLLQMPDITLQRITCGHIADRFDVTTECVEIEGIQIPITTFDVQCIMGLPAGELLITPRPVSNDEDYKYYSVYKDPKKKNISLAILQEELLKAKVADEHFLRRFVLFAIGYILCPTTKPFVSSNYLALVKDINQIKHINWAALTRDFLIRSLKKLKGGRTNLEGNLPLLQVQDSKYKLTYGDRTPPLMSYWNEMKVNSWLKYDSKHGISGLNSANMDIVLGQLLQLQQSIQFLDNKMTNKLISIDGICNQNRKDIQEIEKRLRSAFHATSAKHPKVEIIHEQFNITNQEEVRTAQADDTKNTQTESVKTTRSDKEKGSSNQHTKHMMTSCTTRRNSQLLHRPQNAITINYISNCKDNILLSAINGVKLYSQFLRALVVPQEAPPTSKWLNGSLIKDEQADTPRGNGMALLESKAHCQQWKSDGAKKGTFSKTYRQRRATVASKYLNHDMIFLPLNRNKDHWYVVVLNAGKQKIQILDSIRMDRNTYKANKDLNDTIKGIDKFIAYATEDKSVTTR</sequence>
<dbReference type="EnsemblPlants" id="ORUFI08G25720.1">
    <property type="protein sequence ID" value="ORUFI08G25720.1"/>
    <property type="gene ID" value="ORUFI08G25720"/>
</dbReference>
<evidence type="ECO:0000313" key="6">
    <source>
        <dbReference type="EnsemblPlants" id="ORUFI08G25720.1"/>
    </source>
</evidence>
<dbReference type="eggNOG" id="ENOG502S5VQ">
    <property type="taxonomic scope" value="Eukaryota"/>
</dbReference>
<keyword evidence="7" id="KW-1185">Reference proteome</keyword>
<dbReference type="Gramene" id="ORUFI08G25720.1">
    <property type="protein sequence ID" value="ORUFI08G25720.1"/>
    <property type="gene ID" value="ORUFI08G25720"/>
</dbReference>
<dbReference type="Proteomes" id="UP000008022">
    <property type="component" value="Unassembled WGS sequence"/>
</dbReference>
<dbReference type="AlphaFoldDB" id="A0A0E0QM90"/>
<dbReference type="GO" id="GO:0006508">
    <property type="term" value="P:proteolysis"/>
    <property type="evidence" value="ECO:0007669"/>
    <property type="project" value="UniProtKB-KW"/>
</dbReference>
<evidence type="ECO:0000256" key="3">
    <source>
        <dbReference type="ARBA" id="ARBA00022801"/>
    </source>
</evidence>
<proteinExistence type="inferred from homology"/>
<evidence type="ECO:0000313" key="7">
    <source>
        <dbReference type="Proteomes" id="UP000008022"/>
    </source>
</evidence>
<feature type="region of interest" description="Disordered" evidence="4">
    <location>
        <begin position="350"/>
        <end position="396"/>
    </location>
</feature>
<feature type="compositionally biased region" description="Basic and acidic residues" evidence="4">
    <location>
        <begin position="350"/>
        <end position="361"/>
    </location>
</feature>
<reference evidence="7" key="1">
    <citation type="submission" date="2013-06" db="EMBL/GenBank/DDBJ databases">
        <authorList>
            <person name="Zhao Q."/>
        </authorList>
    </citation>
    <scope>NUCLEOTIDE SEQUENCE</scope>
    <source>
        <strain evidence="7">cv. W1943</strain>
    </source>
</reference>
<evidence type="ECO:0000256" key="4">
    <source>
        <dbReference type="SAM" id="MobiDB-lite"/>
    </source>
</evidence>
<evidence type="ECO:0000259" key="5">
    <source>
        <dbReference type="Pfam" id="PF02902"/>
    </source>
</evidence>
<keyword evidence="3" id="KW-0378">Hydrolase</keyword>
<organism evidence="6 7">
    <name type="scientific">Oryza rufipogon</name>
    <name type="common">Brownbeard rice</name>
    <name type="synonym">Asian wild rice</name>
    <dbReference type="NCBI Taxonomy" id="4529"/>
    <lineage>
        <taxon>Eukaryota</taxon>
        <taxon>Viridiplantae</taxon>
        <taxon>Streptophyta</taxon>
        <taxon>Embryophyta</taxon>
        <taxon>Tracheophyta</taxon>
        <taxon>Spermatophyta</taxon>
        <taxon>Magnoliopsida</taxon>
        <taxon>Liliopsida</taxon>
        <taxon>Poales</taxon>
        <taxon>Poaceae</taxon>
        <taxon>BOP clade</taxon>
        <taxon>Oryzoideae</taxon>
        <taxon>Oryzeae</taxon>
        <taxon>Oryzinae</taxon>
        <taxon>Oryza</taxon>
    </lineage>
</organism>
<feature type="compositionally biased region" description="Basic and acidic residues" evidence="4">
    <location>
        <begin position="369"/>
        <end position="378"/>
    </location>
</feature>
<dbReference type="STRING" id="4529.A0A0E0QM90"/>